<gene>
    <name evidence="11" type="ORF">MM59RIKEN_13330</name>
</gene>
<proteinExistence type="inferred from homology"/>
<feature type="transmembrane region" description="Helical" evidence="9">
    <location>
        <begin position="87"/>
        <end position="109"/>
    </location>
</feature>
<evidence type="ECO:0000256" key="8">
    <source>
        <dbReference type="ARBA" id="ARBA00038436"/>
    </source>
</evidence>
<evidence type="ECO:0000256" key="7">
    <source>
        <dbReference type="ARBA" id="ARBA00023136"/>
    </source>
</evidence>
<comment type="subcellular location">
    <subcellularLocation>
        <location evidence="1">Cell inner membrane</location>
        <topology evidence="1">Multi-pass membrane protein</topology>
    </subcellularLocation>
</comment>
<dbReference type="GO" id="GO:0005886">
    <property type="term" value="C:plasma membrane"/>
    <property type="evidence" value="ECO:0007669"/>
    <property type="project" value="UniProtKB-SubCell"/>
</dbReference>
<organism evidence="11 12">
    <name type="scientific">Pusillibacter faecalis</name>
    <dbReference type="NCBI Taxonomy" id="2714358"/>
    <lineage>
        <taxon>Bacteria</taxon>
        <taxon>Bacillati</taxon>
        <taxon>Bacillota</taxon>
        <taxon>Clostridia</taxon>
        <taxon>Eubacteriales</taxon>
        <taxon>Oscillospiraceae</taxon>
        <taxon>Pusillibacter</taxon>
    </lineage>
</organism>
<evidence type="ECO:0000256" key="4">
    <source>
        <dbReference type="ARBA" id="ARBA00022519"/>
    </source>
</evidence>
<feature type="transmembrane region" description="Helical" evidence="9">
    <location>
        <begin position="16"/>
        <end position="34"/>
    </location>
</feature>
<dbReference type="KEGG" id="pfaa:MM59RIKEN_13330"/>
<dbReference type="Pfam" id="PF04290">
    <property type="entry name" value="DctQ"/>
    <property type="match status" value="1"/>
</dbReference>
<keyword evidence="2" id="KW-0813">Transport</keyword>
<feature type="transmembrane region" description="Helical" evidence="9">
    <location>
        <begin position="46"/>
        <end position="66"/>
    </location>
</feature>
<dbReference type="EMBL" id="AP023420">
    <property type="protein sequence ID" value="BCK84014.1"/>
    <property type="molecule type" value="Genomic_DNA"/>
</dbReference>
<evidence type="ECO:0000313" key="11">
    <source>
        <dbReference type="EMBL" id="BCK84014.1"/>
    </source>
</evidence>
<dbReference type="AlphaFoldDB" id="A0A810Q7R7"/>
<evidence type="ECO:0000256" key="3">
    <source>
        <dbReference type="ARBA" id="ARBA00022475"/>
    </source>
</evidence>
<evidence type="ECO:0000256" key="9">
    <source>
        <dbReference type="SAM" id="Phobius"/>
    </source>
</evidence>
<keyword evidence="7 9" id="KW-0472">Membrane</keyword>
<dbReference type="InterPro" id="IPR007387">
    <property type="entry name" value="TRAP_DctQ"/>
</dbReference>
<name>A0A810Q7R7_9FIRM</name>
<dbReference type="RefSeq" id="WP_213542959.1">
    <property type="nucleotide sequence ID" value="NZ_AP023420.1"/>
</dbReference>
<keyword evidence="4" id="KW-0997">Cell inner membrane</keyword>
<dbReference type="InterPro" id="IPR055348">
    <property type="entry name" value="DctQ"/>
</dbReference>
<dbReference type="PANTHER" id="PTHR35011">
    <property type="entry name" value="2,3-DIKETO-L-GULONATE TRAP TRANSPORTER SMALL PERMEASE PROTEIN YIAM"/>
    <property type="match status" value="1"/>
</dbReference>
<keyword evidence="3" id="KW-1003">Cell membrane</keyword>
<dbReference type="Proteomes" id="UP000679848">
    <property type="component" value="Chromosome"/>
</dbReference>
<evidence type="ECO:0000256" key="6">
    <source>
        <dbReference type="ARBA" id="ARBA00022989"/>
    </source>
</evidence>
<reference evidence="11" key="1">
    <citation type="submission" date="2020-09" db="EMBL/GenBank/DDBJ databases">
        <title>New species isolated from human feces.</title>
        <authorList>
            <person name="Kitahara M."/>
            <person name="Shigeno Y."/>
            <person name="Shime M."/>
            <person name="Matsumoto Y."/>
            <person name="Nakamura S."/>
            <person name="Motooka D."/>
            <person name="Fukuoka S."/>
            <person name="Nishikawa H."/>
            <person name="Benno Y."/>
        </authorList>
    </citation>
    <scope>NUCLEOTIDE SEQUENCE</scope>
    <source>
        <strain evidence="11">MM59</strain>
    </source>
</reference>
<evidence type="ECO:0000313" key="12">
    <source>
        <dbReference type="Proteomes" id="UP000679848"/>
    </source>
</evidence>
<protein>
    <recommendedName>
        <fullName evidence="10">Tripartite ATP-independent periplasmic transporters DctQ component domain-containing protein</fullName>
    </recommendedName>
</protein>
<evidence type="ECO:0000259" key="10">
    <source>
        <dbReference type="Pfam" id="PF04290"/>
    </source>
</evidence>
<feature type="transmembrane region" description="Helical" evidence="9">
    <location>
        <begin position="129"/>
        <end position="154"/>
    </location>
</feature>
<keyword evidence="12" id="KW-1185">Reference proteome</keyword>
<keyword evidence="5 9" id="KW-0812">Transmembrane</keyword>
<sequence length="163" mass="18682">MKKLISFFRDGRFEELLGCLMILTVIVPVIINIVNRSVFGFYSINLEAVALLAYVWIGYAFFGYLYKKDAHVDMKFLVNMMSPSVRAVFDLLRDLLILVFSVYMVYWGVKLCASNLTRYATGTKIPLAFGYASIAFGFFTGTVRSFCAIITRMFKKKKEVPER</sequence>
<keyword evidence="6 9" id="KW-1133">Transmembrane helix</keyword>
<evidence type="ECO:0000256" key="2">
    <source>
        <dbReference type="ARBA" id="ARBA00022448"/>
    </source>
</evidence>
<comment type="similarity">
    <text evidence="8">Belongs to the TRAP transporter small permease family.</text>
</comment>
<evidence type="ECO:0000256" key="5">
    <source>
        <dbReference type="ARBA" id="ARBA00022692"/>
    </source>
</evidence>
<feature type="domain" description="Tripartite ATP-independent periplasmic transporters DctQ component" evidence="10">
    <location>
        <begin position="26"/>
        <end position="152"/>
    </location>
</feature>
<accession>A0A810Q7R7</accession>
<evidence type="ECO:0000256" key="1">
    <source>
        <dbReference type="ARBA" id="ARBA00004429"/>
    </source>
</evidence>